<evidence type="ECO:0000313" key="2">
    <source>
        <dbReference type="Proteomes" id="UP001328733"/>
    </source>
</evidence>
<comment type="caution">
    <text evidence="1">The sequence shown here is derived from an EMBL/GenBank/DDBJ whole genome shotgun (WGS) entry which is preliminary data.</text>
</comment>
<name>A0AAW9QX41_9CHRO</name>
<dbReference type="RefSeq" id="WP_332866315.1">
    <property type="nucleotide sequence ID" value="NZ_JBAFSM010000035.1"/>
</dbReference>
<dbReference type="EMBL" id="JBAFSM010000035">
    <property type="protein sequence ID" value="MEG3438832.1"/>
    <property type="molecule type" value="Genomic_DNA"/>
</dbReference>
<dbReference type="AlphaFoldDB" id="A0AAW9QX41"/>
<accession>A0AAW9QX41</accession>
<organism evidence="1 2">
    <name type="scientific">Pannus brasiliensis CCIBt3594</name>
    <dbReference type="NCBI Taxonomy" id="1427578"/>
    <lineage>
        <taxon>Bacteria</taxon>
        <taxon>Bacillati</taxon>
        <taxon>Cyanobacteriota</taxon>
        <taxon>Cyanophyceae</taxon>
        <taxon>Oscillatoriophycideae</taxon>
        <taxon>Chroococcales</taxon>
        <taxon>Microcystaceae</taxon>
        <taxon>Pannus</taxon>
    </lineage>
</organism>
<sequence length="70" mass="8153">MAIKKLIETELDNLTEEQLTEVYKVIKQLHDEREDSPRPSLMAQLRQIEIDASPEFSIEIAKELGRDIDE</sequence>
<dbReference type="Proteomes" id="UP001328733">
    <property type="component" value="Unassembled WGS sequence"/>
</dbReference>
<gene>
    <name evidence="1" type="ORF">V0288_17020</name>
</gene>
<evidence type="ECO:0000313" key="1">
    <source>
        <dbReference type="EMBL" id="MEG3438832.1"/>
    </source>
</evidence>
<protein>
    <submittedName>
        <fullName evidence="1">Uncharacterized protein</fullName>
    </submittedName>
</protein>
<reference evidence="1 2" key="1">
    <citation type="submission" date="2024-01" db="EMBL/GenBank/DDBJ databases">
        <title>Genomic insights into the taxonomy and metabolism of the cyanobacterium Pannus brasiliensis CCIBt3594.</title>
        <authorList>
            <person name="Machado M."/>
            <person name="Botero N.B."/>
            <person name="Andreote A.P.D."/>
            <person name="Feitosa A.M.T."/>
            <person name="Popin R."/>
            <person name="Sivonen K."/>
            <person name="Fiore M.F."/>
        </authorList>
    </citation>
    <scope>NUCLEOTIDE SEQUENCE [LARGE SCALE GENOMIC DNA]</scope>
    <source>
        <strain evidence="1 2">CCIBt3594</strain>
    </source>
</reference>
<proteinExistence type="predicted"/>
<keyword evidence="2" id="KW-1185">Reference proteome</keyword>